<dbReference type="EC" id="2.7.7.48" evidence="4"/>
<dbReference type="GO" id="GO:0003723">
    <property type="term" value="F:RNA binding"/>
    <property type="evidence" value="ECO:0007669"/>
    <property type="project" value="InterPro"/>
</dbReference>
<sequence length="408" mass="46355">MFVKIDKMNMITVESKPPRAIQFRSPQFNLMFSRYIKKFEHVYYPKLTYGSVSKTRVVAKGLNAVERAAILIQKSEYFASPKYLLFDHSAFDSSITVAHLKATHKKYNKVFNSRELAKLCSYQIDNRGMSRNGIEYRVRGTRMSGDADTALGNTLVNLDCMYGFLKANNISKYDMLVDGDDSIVIVEQGEKFNLGFFEQFGFKTKLEVTNCLERAEFCQSRVVLTDPPTFVRNPCRAISHASIAVDMETNDIPGWLEAVALCEISCNSGVPVLQTFAESLRTGYNPKFTPDMCHRMALETFRNAKPITDKARASFSRAWGIDPQLQRELEDTCTSYRVLNCLQSENASEQTRTRSRRVERSSQRRSSAWWCGCEERDQQSGELFVPACCDGQPIQHERDAPSLTPSNA</sequence>
<dbReference type="InterPro" id="IPR043502">
    <property type="entry name" value="DNA/RNA_pol_sf"/>
</dbReference>
<evidence type="ECO:0000259" key="5">
    <source>
        <dbReference type="PROSITE" id="PS50507"/>
    </source>
</evidence>
<reference evidence="6" key="1">
    <citation type="journal article" date="2024" name="NPJ Biofilms Microbiomes">
        <title>Decoding the RNA viromes in shrew lungs along the eastern coast of China.</title>
        <authorList>
            <person name="Zhang J.T."/>
            <person name="Hu Z.Y."/>
            <person name="Tang F."/>
            <person name="Liu Y.T."/>
            <person name="Tan W.L."/>
            <person name="Ma X.F."/>
            <person name="Zhang Y.F."/>
            <person name="Si G.Q."/>
            <person name="Zhang L."/>
            <person name="Zhang M.Q."/>
            <person name="Peng C."/>
            <person name="Fu B.K."/>
            <person name="Fang L.Q."/>
            <person name="Zhang X.A."/>
            <person name="Liu W."/>
        </authorList>
    </citation>
    <scope>NUCLEOTIDE SEQUENCE</scope>
    <source>
        <strain evidence="6">Ribo_2</strain>
    </source>
</reference>
<reference evidence="6" key="2">
    <citation type="submission" date="2024-01" db="EMBL/GenBank/DDBJ databases">
        <authorList>
            <person name="Zhang X.-A."/>
            <person name="Zhang J.-T."/>
            <person name="Hu Z.-Y."/>
            <person name="Liu W."/>
        </authorList>
    </citation>
    <scope>NUCLEOTIDE SEQUENCE</scope>
    <source>
        <strain evidence="6">Ribo_2</strain>
    </source>
</reference>
<dbReference type="GO" id="GO:0039694">
    <property type="term" value="P:viral RNA genome replication"/>
    <property type="evidence" value="ECO:0007669"/>
    <property type="project" value="InterPro"/>
</dbReference>
<dbReference type="CDD" id="cd23179">
    <property type="entry name" value="ps_ssRNAv_Tolivirales_RdRp"/>
    <property type="match status" value="1"/>
</dbReference>
<keyword evidence="4" id="KW-0547">Nucleotide-binding</keyword>
<dbReference type="GO" id="GO:0003968">
    <property type="term" value="F:RNA-directed RNA polymerase activity"/>
    <property type="evidence" value="ECO:0007669"/>
    <property type="project" value="UniProtKB-KW"/>
</dbReference>
<proteinExistence type="predicted"/>
<dbReference type="SUPFAM" id="SSF56672">
    <property type="entry name" value="DNA/RNA polymerases"/>
    <property type="match status" value="1"/>
</dbReference>
<keyword evidence="3 4" id="KW-0693">Viral RNA replication</keyword>
<evidence type="ECO:0000256" key="4">
    <source>
        <dbReference type="RuleBase" id="RU363062"/>
    </source>
</evidence>
<dbReference type="EMBL" id="PP272476">
    <property type="protein sequence ID" value="WZI33143.1"/>
    <property type="molecule type" value="Viral_cRNA"/>
</dbReference>
<evidence type="ECO:0000256" key="3">
    <source>
        <dbReference type="ARBA" id="ARBA00022953"/>
    </source>
</evidence>
<feature type="domain" description="RdRp catalytic" evidence="5">
    <location>
        <begin position="81"/>
        <end position="194"/>
    </location>
</feature>
<evidence type="ECO:0000256" key="2">
    <source>
        <dbReference type="ARBA" id="ARBA00022695"/>
    </source>
</evidence>
<dbReference type="GO" id="GO:0000166">
    <property type="term" value="F:nucleotide binding"/>
    <property type="evidence" value="ECO:0007669"/>
    <property type="project" value="UniProtKB-KW"/>
</dbReference>
<accession>A0AB38ZJL1</accession>
<organism evidence="6">
    <name type="scientific">Anourosorex squamipes ribovirus 2</name>
    <dbReference type="NCBI Taxonomy" id="3139460"/>
    <lineage>
        <taxon>Viruses</taxon>
        <taxon>Riboviria</taxon>
    </lineage>
</organism>
<evidence type="ECO:0000313" key="6">
    <source>
        <dbReference type="EMBL" id="WZI33143.1"/>
    </source>
</evidence>
<dbReference type="InterPro" id="IPR002166">
    <property type="entry name" value="RNA_pol_HCV"/>
</dbReference>
<dbReference type="PROSITE" id="PS50507">
    <property type="entry name" value="RDRP_SSRNA_POS"/>
    <property type="match status" value="1"/>
</dbReference>
<dbReference type="Pfam" id="PF00998">
    <property type="entry name" value="RdRP_3"/>
    <property type="match status" value="1"/>
</dbReference>
<dbReference type="InterPro" id="IPR043128">
    <property type="entry name" value="Rev_trsase/Diguanyl_cyclase"/>
</dbReference>
<keyword evidence="4" id="KW-0696">RNA-directed RNA polymerase</keyword>
<name>A0AB38ZJL1_9VIRU</name>
<keyword evidence="2 4" id="KW-0548">Nucleotidyltransferase</keyword>
<protein>
    <recommendedName>
        <fullName evidence="4">RNA-directed RNA polymerase</fullName>
        <ecNumber evidence="4">2.7.7.48</ecNumber>
    </recommendedName>
</protein>
<evidence type="ECO:0000256" key="1">
    <source>
        <dbReference type="ARBA" id="ARBA00022679"/>
    </source>
</evidence>
<dbReference type="InterPro" id="IPR007094">
    <property type="entry name" value="RNA-dir_pol_PSvirus"/>
</dbReference>
<dbReference type="Gene3D" id="3.30.70.270">
    <property type="match status" value="1"/>
</dbReference>
<comment type="catalytic activity">
    <reaction evidence="4">
        <text>RNA(n) + a ribonucleoside 5'-triphosphate = RNA(n+1) + diphosphate</text>
        <dbReference type="Rhea" id="RHEA:21248"/>
        <dbReference type="Rhea" id="RHEA-COMP:14527"/>
        <dbReference type="Rhea" id="RHEA-COMP:17342"/>
        <dbReference type="ChEBI" id="CHEBI:33019"/>
        <dbReference type="ChEBI" id="CHEBI:61557"/>
        <dbReference type="ChEBI" id="CHEBI:140395"/>
        <dbReference type="EC" id="2.7.7.48"/>
    </reaction>
</comment>
<keyword evidence="1 4" id="KW-0808">Transferase</keyword>